<dbReference type="GO" id="GO:0042732">
    <property type="term" value="P:D-xylose metabolic process"/>
    <property type="evidence" value="ECO:0007669"/>
    <property type="project" value="UniProtKB-KW"/>
</dbReference>
<name>A0A163FPH0_9BACL</name>
<comment type="function">
    <text evidence="1">Transcriptional repressor of xylose-utilizing enzymes.</text>
</comment>
<dbReference type="InterPro" id="IPR036388">
    <property type="entry name" value="WH-like_DNA-bd_sf"/>
</dbReference>
<dbReference type="Proteomes" id="UP000076490">
    <property type="component" value="Unassembled WGS sequence"/>
</dbReference>
<organism evidence="4 5">
    <name type="scientific">Bhargavaea cecembensis</name>
    <dbReference type="NCBI Taxonomy" id="394098"/>
    <lineage>
        <taxon>Bacteria</taxon>
        <taxon>Bacillati</taxon>
        <taxon>Bacillota</taxon>
        <taxon>Bacilli</taxon>
        <taxon>Bacillales</taxon>
        <taxon>Caryophanaceae</taxon>
        <taxon>Bhargavaea</taxon>
    </lineage>
</organism>
<dbReference type="CDD" id="cd23763">
    <property type="entry name" value="ASKHA_ATPase_ROK"/>
    <property type="match status" value="1"/>
</dbReference>
<dbReference type="OrthoDB" id="9796533at2"/>
<keyword evidence="3" id="KW-0859">Xylose metabolism</keyword>
<dbReference type="Gene3D" id="1.10.10.10">
    <property type="entry name" value="Winged helix-like DNA-binding domain superfamily/Winged helix DNA-binding domain"/>
    <property type="match status" value="1"/>
</dbReference>
<keyword evidence="3" id="KW-0119">Carbohydrate metabolism</keyword>
<reference evidence="4 5" key="1">
    <citation type="submission" date="2016-01" db="EMBL/GenBank/DDBJ databases">
        <title>Whole genome sequencing of Bhargavaea cecembensis T14.</title>
        <authorList>
            <person name="Hong K.W."/>
        </authorList>
    </citation>
    <scope>NUCLEOTIDE SEQUENCE [LARGE SCALE GENOMIC DNA]</scope>
    <source>
        <strain evidence="4 5">T14</strain>
    </source>
</reference>
<accession>A0A163FPH0</accession>
<dbReference type="InterPro" id="IPR036390">
    <property type="entry name" value="WH_DNA-bd_sf"/>
</dbReference>
<dbReference type="InterPro" id="IPR043129">
    <property type="entry name" value="ATPase_NBD"/>
</dbReference>
<sequence>MQYVNDESNINRNARQVLRCVLETEPTTRTAIAKKLSLSKPTVSAAISRLINEGWVTETGSGEASASGGRKPVNLKFNPKKAHCIGIDIGGTKVAVGITDLKGELESYRTFPTQEYLDRDFFPTIRKMAEEMMEELSLEKEEILGVGAGVPGVTNVKTGIVEEAPALKWRDYPVREKLGEVFPYPVYVDNDVNIGALGEHWTGRGKGKQNLLYIAIGTGIGSGIILNGQLFRGSQYSAGELGYMVTDRKLAKTYRPSYEGYGFLESVAGGTSVGRALSERLGRDVTAEEAFGLYRSGDRAVVETLGNVLEHLGIGVANYVSLLNPELIILGGGLSQSFDVIQPIVSDNVKRYAPKECEIVRTAFGKEAGVIGAVALLLKEHEGLYNI</sequence>
<dbReference type="SUPFAM" id="SSF53067">
    <property type="entry name" value="Actin-like ATPase domain"/>
    <property type="match status" value="1"/>
</dbReference>
<dbReference type="InterPro" id="IPR000600">
    <property type="entry name" value="ROK"/>
</dbReference>
<dbReference type="Gene3D" id="3.30.420.40">
    <property type="match status" value="2"/>
</dbReference>
<gene>
    <name evidence="4" type="ORF">AV656_09040</name>
</gene>
<dbReference type="GO" id="GO:0016301">
    <property type="term" value="F:kinase activity"/>
    <property type="evidence" value="ECO:0007669"/>
    <property type="project" value="UniProtKB-KW"/>
</dbReference>
<protein>
    <submittedName>
        <fullName evidence="4">Glucokinase</fullName>
    </submittedName>
</protein>
<evidence type="ECO:0000256" key="1">
    <source>
        <dbReference type="ARBA" id="ARBA00002486"/>
    </source>
</evidence>
<evidence type="ECO:0000256" key="2">
    <source>
        <dbReference type="ARBA" id="ARBA00006479"/>
    </source>
</evidence>
<dbReference type="RefSeq" id="WP_063181151.1">
    <property type="nucleotide sequence ID" value="NZ_LQNT01000009.1"/>
</dbReference>
<dbReference type="PANTHER" id="PTHR18964:SF149">
    <property type="entry name" value="BIFUNCTIONAL UDP-N-ACETYLGLUCOSAMINE 2-EPIMERASE_N-ACETYLMANNOSAMINE KINASE"/>
    <property type="match status" value="1"/>
</dbReference>
<comment type="similarity">
    <text evidence="2">Belongs to the ROK (NagC/XylR) family.</text>
</comment>
<keyword evidence="4" id="KW-0418">Kinase</keyword>
<evidence type="ECO:0000256" key="3">
    <source>
        <dbReference type="ARBA" id="ARBA00022629"/>
    </source>
</evidence>
<evidence type="ECO:0000313" key="5">
    <source>
        <dbReference type="Proteomes" id="UP000076490"/>
    </source>
</evidence>
<dbReference type="PANTHER" id="PTHR18964">
    <property type="entry name" value="ROK (REPRESSOR, ORF, KINASE) FAMILY"/>
    <property type="match status" value="1"/>
</dbReference>
<dbReference type="Pfam" id="PF00480">
    <property type="entry name" value="ROK"/>
    <property type="match status" value="1"/>
</dbReference>
<comment type="caution">
    <text evidence="4">The sequence shown here is derived from an EMBL/GenBank/DDBJ whole genome shotgun (WGS) entry which is preliminary data.</text>
</comment>
<dbReference type="Pfam" id="PF13412">
    <property type="entry name" value="HTH_24"/>
    <property type="match status" value="1"/>
</dbReference>
<dbReference type="EMBL" id="LQNT01000009">
    <property type="protein sequence ID" value="KZE39031.1"/>
    <property type="molecule type" value="Genomic_DNA"/>
</dbReference>
<dbReference type="AlphaFoldDB" id="A0A163FPH0"/>
<keyword evidence="4" id="KW-0808">Transferase</keyword>
<dbReference type="SUPFAM" id="SSF46785">
    <property type="entry name" value="Winged helix' DNA-binding domain"/>
    <property type="match status" value="1"/>
</dbReference>
<proteinExistence type="inferred from homology"/>
<evidence type="ECO:0000313" key="4">
    <source>
        <dbReference type="EMBL" id="KZE39031.1"/>
    </source>
</evidence>